<comment type="caution">
    <text evidence="6">The sequence shown here is derived from an EMBL/GenBank/DDBJ whole genome shotgun (WGS) entry which is preliminary data.</text>
</comment>
<keyword evidence="1" id="KW-0880">Kelch repeat</keyword>
<evidence type="ECO:0000256" key="4">
    <source>
        <dbReference type="SAM" id="SignalP"/>
    </source>
</evidence>
<dbReference type="AlphaFoldDB" id="A0A1R2B9E3"/>
<keyword evidence="7" id="KW-1185">Reference proteome</keyword>
<proteinExistence type="predicted"/>
<reference evidence="6 7" key="1">
    <citation type="submission" date="2016-11" db="EMBL/GenBank/DDBJ databases">
        <title>The macronuclear genome of Stentor coeruleus: a giant cell with tiny introns.</title>
        <authorList>
            <person name="Slabodnick M."/>
            <person name="Ruby J.G."/>
            <person name="Reiff S.B."/>
            <person name="Swart E.C."/>
            <person name="Gosai S."/>
            <person name="Prabakaran S."/>
            <person name="Witkowska E."/>
            <person name="Larue G.E."/>
            <person name="Fisher S."/>
            <person name="Freeman R.M."/>
            <person name="Gunawardena J."/>
            <person name="Chu W."/>
            <person name="Stover N.A."/>
            <person name="Gregory B.D."/>
            <person name="Nowacki M."/>
            <person name="Derisi J."/>
            <person name="Roy S.W."/>
            <person name="Marshall W.F."/>
            <person name="Sood P."/>
        </authorList>
    </citation>
    <scope>NUCLEOTIDE SEQUENCE [LARGE SCALE GENOMIC DNA]</scope>
    <source>
        <strain evidence="6">WM001</strain>
    </source>
</reference>
<evidence type="ECO:0000259" key="5">
    <source>
        <dbReference type="Pfam" id="PF07699"/>
    </source>
</evidence>
<name>A0A1R2B9E3_9CILI</name>
<keyword evidence="4" id="KW-0732">Signal</keyword>
<keyword evidence="3" id="KW-1133">Transmembrane helix</keyword>
<dbReference type="Gene3D" id="2.120.10.80">
    <property type="entry name" value="Kelch-type beta propeller"/>
    <property type="match status" value="2"/>
</dbReference>
<dbReference type="SUPFAM" id="SSF117281">
    <property type="entry name" value="Kelch motif"/>
    <property type="match status" value="3"/>
</dbReference>
<protein>
    <recommendedName>
        <fullName evidence="5">Tyrosine-protein kinase ephrin type A/B receptor-like domain-containing protein</fullName>
    </recommendedName>
</protein>
<gene>
    <name evidence="6" type="ORF">SteCoe_27920</name>
</gene>
<dbReference type="Pfam" id="PF24681">
    <property type="entry name" value="Kelch_KLHDC2_KLHL20_DRC7"/>
    <property type="match status" value="2"/>
</dbReference>
<dbReference type="Pfam" id="PF07699">
    <property type="entry name" value="Ephrin_rec_like"/>
    <property type="match status" value="1"/>
</dbReference>
<accession>A0A1R2B9E3</accession>
<dbReference type="PANTHER" id="PTHR46093">
    <property type="entry name" value="ACYL-COA-BINDING DOMAIN-CONTAINING PROTEIN 5"/>
    <property type="match status" value="1"/>
</dbReference>
<organism evidence="6 7">
    <name type="scientific">Stentor coeruleus</name>
    <dbReference type="NCBI Taxonomy" id="5963"/>
    <lineage>
        <taxon>Eukaryota</taxon>
        <taxon>Sar</taxon>
        <taxon>Alveolata</taxon>
        <taxon>Ciliophora</taxon>
        <taxon>Postciliodesmatophora</taxon>
        <taxon>Heterotrichea</taxon>
        <taxon>Heterotrichida</taxon>
        <taxon>Stentoridae</taxon>
        <taxon>Stentor</taxon>
    </lineage>
</organism>
<keyword evidence="2" id="KW-0677">Repeat</keyword>
<dbReference type="SUPFAM" id="SSF57184">
    <property type="entry name" value="Growth factor receptor domain"/>
    <property type="match status" value="1"/>
</dbReference>
<feature type="transmembrane region" description="Helical" evidence="3">
    <location>
        <begin position="739"/>
        <end position="760"/>
    </location>
</feature>
<feature type="domain" description="Tyrosine-protein kinase ephrin type A/B receptor-like" evidence="5">
    <location>
        <begin position="635"/>
        <end position="680"/>
    </location>
</feature>
<keyword evidence="3" id="KW-0812">Transmembrane</keyword>
<dbReference type="CDD" id="cd00185">
    <property type="entry name" value="TNFRSF"/>
    <property type="match status" value="1"/>
</dbReference>
<dbReference type="InterPro" id="IPR009030">
    <property type="entry name" value="Growth_fac_rcpt_cys_sf"/>
</dbReference>
<feature type="transmembrane region" description="Helical" evidence="3">
    <location>
        <begin position="792"/>
        <end position="813"/>
    </location>
</feature>
<feature type="chain" id="PRO_5012503576" description="Tyrosine-protein kinase ephrin type A/B receptor-like domain-containing protein" evidence="4">
    <location>
        <begin position="17"/>
        <end position="1109"/>
    </location>
</feature>
<keyword evidence="3" id="KW-0472">Membrane</keyword>
<feature type="signal peptide" evidence="4">
    <location>
        <begin position="1"/>
        <end position="16"/>
    </location>
</feature>
<sequence length="1109" mass="125114">MLKVLYFISSLLTIKGGSVYIPASKTPPDCRSGITTAYIPSKNIIVMFGGLSGDTFYDDFWSFSIASLTWEEIYPTSEINPSPRAFYGSFVTLHTENFYIFGGCNAKGMKNDLWEFNINYLNWKLISTINPPSARYSFACVFYIERSIEYFAIFGGNSIQDETNDLNILNLLTFEWKKLVNYGNTTINASNTAMAHFGNCFYLTCGTGCTESVIRTFKYCLYEKLWVELTNINENQPSRGYNSGFILDKYFYLFSGGLSQWFEPVIRLDLEGGDYLWAEVEHLPLLAKENYGLTLIGNTAYIMGGYDYAYLLYSNEVQSIDMNSGYLSELSHAFTVPEKRLKASMVTINNELYLFGGVNKNILYNNLWIFNIANEKWRLQNVSGDVPSPRHSHAADSDGDVMAVFGGEDSSGLNGELFLYNSLSYTWKKIIPISIAPRPTKGACLSLKFSSIYIYGGITSTGTTDDFWGLNIIISAYVSMPKNKKVAYMTCYLLDEIFYTLGGIDENGMSSYDYSIFDFTSFLWESIQHNNSITNGIQVMLNKTYINIGGQIRLQELTKKIVVVDDNLTSYVLYKDYPYVYFSAFSYYKSRIYSFGGGYNQGKFPLHLIGTNNFFYIDIKEICSEGICEAKCSKGTYNYNNRCVECDAGYYKDTIGNTLCNPCPPGTYSIVNGTNSYGQCYPCPSGSYNDIYGSKICLDCPASFNCPWGSKEPIDGFFSSDLESIQPKMYVSPSSRKNIIIYTVSTVMSFVAIFICIISFEKLRKILIFFDIYTDKHNHELLAPMTLKKNTIGGIFSVLFIVVAIVFIGSAIIDFQMSSIQESKSIIPLTLFENEIKNFTNPELNVSIQIIGISLSCELFFQVETIINGTKRKHYCKNLSGNGTGNGIEFSFYCNDCFISGESIFFLQFLDASYASAIYVKITSSSSIPNEVSSLKSELYPDKGHMFMGSGKSEFFFTFTPSLFVSELSYWPSPLTGYHISNDKLPIKGSQGLITDLPVNLGLNILITIYENQFGLYTQRIRKQSFFILMSGVIGSVFGIMDIIAFIMKFIEGFYLSIKKKLVKKKSLSMISSKRKHIKNVCFIKHPKKVKGIEDFEVGQSKIENEHLV</sequence>
<evidence type="ECO:0000256" key="1">
    <source>
        <dbReference type="ARBA" id="ARBA00022441"/>
    </source>
</evidence>
<dbReference type="InterPro" id="IPR015915">
    <property type="entry name" value="Kelch-typ_b-propeller"/>
</dbReference>
<evidence type="ECO:0000313" key="6">
    <source>
        <dbReference type="EMBL" id="OMJ73408.1"/>
    </source>
</evidence>
<evidence type="ECO:0000313" key="7">
    <source>
        <dbReference type="Proteomes" id="UP000187209"/>
    </source>
</evidence>
<evidence type="ECO:0000256" key="3">
    <source>
        <dbReference type="SAM" id="Phobius"/>
    </source>
</evidence>
<dbReference type="PANTHER" id="PTHR46093:SF18">
    <property type="entry name" value="FIBRONECTIN TYPE-III DOMAIN-CONTAINING PROTEIN"/>
    <property type="match status" value="1"/>
</dbReference>
<dbReference type="Proteomes" id="UP000187209">
    <property type="component" value="Unassembled WGS sequence"/>
</dbReference>
<evidence type="ECO:0000256" key="2">
    <source>
        <dbReference type="ARBA" id="ARBA00022737"/>
    </source>
</evidence>
<dbReference type="Gene3D" id="2.10.50.10">
    <property type="entry name" value="Tumor Necrosis Factor Receptor, subunit A, domain 2"/>
    <property type="match status" value="1"/>
</dbReference>
<dbReference type="OrthoDB" id="292123at2759"/>
<dbReference type="SMART" id="SM01411">
    <property type="entry name" value="Ephrin_rec_like"/>
    <property type="match status" value="2"/>
</dbReference>
<feature type="transmembrane region" description="Helical" evidence="3">
    <location>
        <begin position="1026"/>
        <end position="1051"/>
    </location>
</feature>
<dbReference type="EMBL" id="MPUH01000824">
    <property type="protein sequence ID" value="OMJ73408.1"/>
    <property type="molecule type" value="Genomic_DNA"/>
</dbReference>
<dbReference type="InterPro" id="IPR011641">
    <property type="entry name" value="Tyr-kin_ephrin_A/B_rcpt-like"/>
</dbReference>